<evidence type="ECO:0000256" key="4">
    <source>
        <dbReference type="ARBA" id="ARBA00022741"/>
    </source>
</evidence>
<evidence type="ECO:0000256" key="3">
    <source>
        <dbReference type="ARBA" id="ARBA00022722"/>
    </source>
</evidence>
<keyword evidence="2" id="KW-1277">Toxin-antitoxin system</keyword>
<evidence type="ECO:0000313" key="7">
    <source>
        <dbReference type="Proteomes" id="UP000295718"/>
    </source>
</evidence>
<evidence type="ECO:0000313" key="6">
    <source>
        <dbReference type="EMBL" id="TCL61233.1"/>
    </source>
</evidence>
<gene>
    <name evidence="6" type="ORF">EDD76_101331</name>
</gene>
<name>A0A4R1R6M8_9FIRM</name>
<dbReference type="PANTHER" id="PTHR34139">
    <property type="entry name" value="UPF0331 PROTEIN MJ0127"/>
    <property type="match status" value="1"/>
</dbReference>
<dbReference type="EMBL" id="SLUO01000001">
    <property type="protein sequence ID" value="TCL61233.1"/>
    <property type="molecule type" value="Genomic_DNA"/>
</dbReference>
<dbReference type="Pfam" id="PF01934">
    <property type="entry name" value="HepT-like"/>
    <property type="match status" value="1"/>
</dbReference>
<dbReference type="GO" id="GO:0110001">
    <property type="term" value="C:toxin-antitoxin complex"/>
    <property type="evidence" value="ECO:0007669"/>
    <property type="project" value="InterPro"/>
</dbReference>
<dbReference type="AlphaFoldDB" id="A0A4R1R6M8"/>
<dbReference type="GO" id="GO:0004540">
    <property type="term" value="F:RNA nuclease activity"/>
    <property type="evidence" value="ECO:0007669"/>
    <property type="project" value="InterPro"/>
</dbReference>
<dbReference type="OrthoDB" id="9810538at2"/>
<keyword evidence="5" id="KW-0378">Hydrolase</keyword>
<accession>A0A4R1R6M8</accession>
<sequence length="137" mass="16333">MRNRNIDILEHIRDYCIDIGNTMQRFGNEKAVFETDMDYRNSVCMSLLQIGELTGHLTEEFRDSTKERMYWPAIKGMRNLFAHNYGAVDIDKVWDTTISDIPQLFAFCEENIQRCRVMMQEEVLPEREDDLEEDQER</sequence>
<keyword evidence="3" id="KW-0540">Nuclease</keyword>
<dbReference type="STRING" id="1469948.GCA_000732725_02439"/>
<proteinExistence type="predicted"/>
<keyword evidence="1" id="KW-0597">Phosphoprotein</keyword>
<dbReference type="GO" id="GO:0016787">
    <property type="term" value="F:hydrolase activity"/>
    <property type="evidence" value="ECO:0007669"/>
    <property type="project" value="UniProtKB-KW"/>
</dbReference>
<dbReference type="PANTHER" id="PTHR34139:SF1">
    <property type="entry name" value="RNASE MJ1380-RELATED"/>
    <property type="match status" value="1"/>
</dbReference>
<dbReference type="InterPro" id="IPR051813">
    <property type="entry name" value="HepT_RNase_toxin"/>
</dbReference>
<keyword evidence="7" id="KW-1185">Reference proteome</keyword>
<keyword evidence="4" id="KW-0547">Nucleotide-binding</keyword>
<organism evidence="6 7">
    <name type="scientific">Kineothrix alysoides</name>
    <dbReference type="NCBI Taxonomy" id="1469948"/>
    <lineage>
        <taxon>Bacteria</taxon>
        <taxon>Bacillati</taxon>
        <taxon>Bacillota</taxon>
        <taxon>Clostridia</taxon>
        <taxon>Lachnospirales</taxon>
        <taxon>Lachnospiraceae</taxon>
        <taxon>Kineothrix</taxon>
    </lineage>
</organism>
<dbReference type="GO" id="GO:0000166">
    <property type="term" value="F:nucleotide binding"/>
    <property type="evidence" value="ECO:0007669"/>
    <property type="project" value="UniProtKB-KW"/>
</dbReference>
<comment type="caution">
    <text evidence="6">The sequence shown here is derived from an EMBL/GenBank/DDBJ whole genome shotgun (WGS) entry which is preliminary data.</text>
</comment>
<reference evidence="6 7" key="1">
    <citation type="submission" date="2019-03" db="EMBL/GenBank/DDBJ databases">
        <title>Genomic Encyclopedia of Type Strains, Phase IV (KMG-IV): sequencing the most valuable type-strain genomes for metagenomic binning, comparative biology and taxonomic classification.</title>
        <authorList>
            <person name="Goeker M."/>
        </authorList>
    </citation>
    <scope>NUCLEOTIDE SEQUENCE [LARGE SCALE GENOMIC DNA]</scope>
    <source>
        <strain evidence="6 7">DSM 100556</strain>
    </source>
</reference>
<dbReference type="Proteomes" id="UP000295718">
    <property type="component" value="Unassembled WGS sequence"/>
</dbReference>
<evidence type="ECO:0000256" key="5">
    <source>
        <dbReference type="ARBA" id="ARBA00022801"/>
    </source>
</evidence>
<evidence type="ECO:0000256" key="1">
    <source>
        <dbReference type="ARBA" id="ARBA00022553"/>
    </source>
</evidence>
<protein>
    <submittedName>
        <fullName evidence="6">Uncharacterized protein with HEPN domain</fullName>
    </submittedName>
</protein>
<evidence type="ECO:0000256" key="2">
    <source>
        <dbReference type="ARBA" id="ARBA00022649"/>
    </source>
</evidence>
<dbReference type="InterPro" id="IPR008201">
    <property type="entry name" value="HepT-like"/>
</dbReference>
<dbReference type="RefSeq" id="WP_031391118.1">
    <property type="nucleotide sequence ID" value="NZ_JPNB01000002.1"/>
</dbReference>